<dbReference type="NCBIfam" id="TIGR03682">
    <property type="entry name" value="arCOG04112"/>
    <property type="match status" value="1"/>
</dbReference>
<evidence type="ECO:0000256" key="9">
    <source>
        <dbReference type="ARBA" id="ARBA00048403"/>
    </source>
</evidence>
<reference evidence="11 12" key="1">
    <citation type="journal article" date="2007" name="Appl. Environ. Microbiol.">
        <title>Isolation of key methanogens for global methane emission from rice paddy fields: a novel isolate affiliated with the clone cluster rice cluster I.</title>
        <authorList>
            <person name="Sakai S."/>
            <person name="Imachi H."/>
            <person name="Sekiguchi Y."/>
            <person name="Ohashi A."/>
            <person name="Harada H."/>
            <person name="Kamagata Y."/>
        </authorList>
    </citation>
    <scope>NUCLEOTIDE SEQUENCE [LARGE SCALE GENOMIC DNA]</scope>
    <source>
        <strain evidence="12">DSM 17711 / JCM 13418 / NBRC 101707 / SANAE</strain>
    </source>
</reference>
<dbReference type="GO" id="GO:0046872">
    <property type="term" value="F:metal ion binding"/>
    <property type="evidence" value="ECO:0007669"/>
    <property type="project" value="UniProtKB-KW"/>
</dbReference>
<dbReference type="InterPro" id="IPR035435">
    <property type="entry name" value="DPH1/DPH2_euk_archaea"/>
</dbReference>
<dbReference type="UniPathway" id="UPA00559"/>
<comment type="cofactor">
    <cofactor evidence="1 10">
        <name>[4Fe-4S] cluster</name>
        <dbReference type="ChEBI" id="CHEBI:49883"/>
    </cofactor>
</comment>
<organism evidence="11 12">
    <name type="scientific">Methanocella paludicola (strain DSM 17711 / JCM 13418 / NBRC 101707 / SANAE)</name>
    <dbReference type="NCBI Taxonomy" id="304371"/>
    <lineage>
        <taxon>Archaea</taxon>
        <taxon>Methanobacteriati</taxon>
        <taxon>Methanobacteriota</taxon>
        <taxon>Stenosarchaea group</taxon>
        <taxon>Methanomicrobia</taxon>
        <taxon>Methanocellales</taxon>
        <taxon>Methanocellaceae</taxon>
        <taxon>Methanocella</taxon>
    </lineage>
</organism>
<comment type="function">
    <text evidence="10">Catalyzes the first step of diphthamide biosynthesis, i.e. the transfer of the 3-amino-3-carboxypropyl group from S-adenosyl-L-methionine (SAM) to the C2 position of the imidazole ring of the target histidine residue in translation elongation factor 2 (EF-2).</text>
</comment>
<evidence type="ECO:0000256" key="2">
    <source>
        <dbReference type="ARBA" id="ARBA00005156"/>
    </source>
</evidence>
<evidence type="ECO:0000256" key="10">
    <source>
        <dbReference type="PIRNR" id="PIRNR004967"/>
    </source>
</evidence>
<dbReference type="PATRIC" id="fig|304371.9.peg.1441"/>
<keyword evidence="8 10" id="KW-0411">Iron-sulfur</keyword>
<dbReference type="Proteomes" id="UP000001882">
    <property type="component" value="Chromosome"/>
</dbReference>
<dbReference type="PIRSF" id="PIRSF004967">
    <property type="entry name" value="DPH1"/>
    <property type="match status" value="1"/>
</dbReference>
<dbReference type="Pfam" id="PF01866">
    <property type="entry name" value="Diphthamide_syn"/>
    <property type="match status" value="1"/>
</dbReference>
<evidence type="ECO:0000256" key="1">
    <source>
        <dbReference type="ARBA" id="ARBA00001966"/>
    </source>
</evidence>
<keyword evidence="10" id="KW-0004">4Fe-4S</keyword>
<dbReference type="Gene3D" id="3.40.50.11860">
    <property type="entry name" value="Diphthamide synthesis DPH1/DPH2 domain 3"/>
    <property type="match status" value="1"/>
</dbReference>
<dbReference type="SFLD" id="SFLDG01121">
    <property type="entry name" value="Diphthamide_biosynthesis"/>
    <property type="match status" value="1"/>
</dbReference>
<comment type="catalytic activity">
    <reaction evidence="9 10">
        <text>L-histidyl-[translation elongation factor 2] + S-adenosyl-L-methionine = 2-[(3S)-amino-3-carboxypropyl]-L-histidyl-[translation elongation factor 2] + S-methyl-5'-thioadenosine + H(+)</text>
        <dbReference type="Rhea" id="RHEA:36783"/>
        <dbReference type="Rhea" id="RHEA-COMP:9748"/>
        <dbReference type="Rhea" id="RHEA-COMP:9749"/>
        <dbReference type="ChEBI" id="CHEBI:15378"/>
        <dbReference type="ChEBI" id="CHEBI:17509"/>
        <dbReference type="ChEBI" id="CHEBI:29979"/>
        <dbReference type="ChEBI" id="CHEBI:59789"/>
        <dbReference type="ChEBI" id="CHEBI:73995"/>
        <dbReference type="EC" id="2.5.1.108"/>
    </reaction>
</comment>
<dbReference type="eggNOG" id="arCOG04112">
    <property type="taxonomic scope" value="Archaea"/>
</dbReference>
<dbReference type="InterPro" id="IPR022428">
    <property type="entry name" value="Dph2_arc"/>
</dbReference>
<dbReference type="InParanoid" id="D1YYF4"/>
<evidence type="ECO:0000256" key="7">
    <source>
        <dbReference type="ARBA" id="ARBA00023004"/>
    </source>
</evidence>
<gene>
    <name evidence="11" type="ordered locus">MCP_1404</name>
</gene>
<dbReference type="PANTHER" id="PTHR10762:SF1">
    <property type="entry name" value="2-(3-AMINO-3-CARBOXYPROPYL)HISTIDINE SYNTHASE SUBUNIT 1"/>
    <property type="match status" value="1"/>
</dbReference>
<sequence>MLFYFYFRMFDVPKITGIISARNAKTIGFQFPEGLKRQAPALAKEVEAKTGALVIISGDPCYGACDIDDALLDMVDVLFHFGHSRISDDDRIVFMEYYHDVDVDRAVASALPLLGQKVGVVTTVQHIHKLDDIAKILTDAGREPVISKGDSRITYPGQVLGCNFSAVPAGVDSFLFVGSGNFHPMGMRLAHKVPVVAADPFTGEARLVDVEKIMKQRYAVMAKAMDAKKWGIIVGMKSGQQRLALAKRLKDIAGDAVLISIKEISPDRLLNFKVDAYVSTACPRIAIDDAGRFPAPVLTPVEFEMVKGLRSWEDLALDEIAGD</sequence>
<dbReference type="InterPro" id="IPR042263">
    <property type="entry name" value="DPH1/DPH2_1"/>
</dbReference>
<dbReference type="InterPro" id="IPR016435">
    <property type="entry name" value="DPH1/DPH2"/>
</dbReference>
<dbReference type="AlphaFoldDB" id="D1YYF4"/>
<comment type="similarity">
    <text evidence="10">Belongs to the DPH1/DPH2 family.</text>
</comment>
<dbReference type="InterPro" id="IPR042265">
    <property type="entry name" value="DPH1/DPH2_3"/>
</dbReference>
<name>D1YYF4_METPS</name>
<accession>D1YYF4</accession>
<keyword evidence="5 10" id="KW-0949">S-adenosyl-L-methionine</keyword>
<dbReference type="EC" id="2.5.1.108" evidence="3 10"/>
<reference evidence="11 12" key="2">
    <citation type="journal article" date="2008" name="Int. J. Syst. Evol. Microbiol.">
        <title>Methanocella paludicola gen. nov., sp. nov., a methane-producing archaeon, the first isolate of the lineage 'Rice Cluster I', and proposal of the new archaeal order Methanocellales ord. nov.</title>
        <authorList>
            <person name="Sakai S."/>
            <person name="Imachi H."/>
            <person name="Hanada S."/>
            <person name="Ohashi A."/>
            <person name="Harada H."/>
            <person name="Kamagata Y."/>
        </authorList>
    </citation>
    <scope>NUCLEOTIDE SEQUENCE [LARGE SCALE GENOMIC DNA]</scope>
    <source>
        <strain evidence="12">DSM 17711 / JCM 13418 / NBRC 101707 / SANAE</strain>
    </source>
</reference>
<evidence type="ECO:0000256" key="8">
    <source>
        <dbReference type="ARBA" id="ARBA00023014"/>
    </source>
</evidence>
<dbReference type="KEGG" id="mpd:MCP_1404"/>
<dbReference type="EMBL" id="AP011532">
    <property type="protein sequence ID" value="BAI61476.1"/>
    <property type="molecule type" value="Genomic_DNA"/>
</dbReference>
<keyword evidence="12" id="KW-1185">Reference proteome</keyword>
<evidence type="ECO:0000256" key="3">
    <source>
        <dbReference type="ARBA" id="ARBA00012221"/>
    </source>
</evidence>
<reference evidence="12" key="3">
    <citation type="journal article" date="2011" name="PLoS ONE">
        <title>Genome sequence of a mesophilic hydrogenotrophic methanogen Methanocella paludicola, the first cultivated representative of the order Methanocellales.</title>
        <authorList>
            <person name="Sakai S."/>
            <person name="Takaki Y."/>
            <person name="Shimamura S."/>
            <person name="Sekine M."/>
            <person name="Tajima T."/>
            <person name="Kosugi H."/>
            <person name="Ichikawa N."/>
            <person name="Tasumi E."/>
            <person name="Hiraki A.T."/>
            <person name="Shimizu A."/>
            <person name="Kato Y."/>
            <person name="Nishiko R."/>
            <person name="Mori K."/>
            <person name="Fujita N."/>
            <person name="Imachi H."/>
            <person name="Takai K."/>
        </authorList>
    </citation>
    <scope>NUCLEOTIDE SEQUENCE [LARGE SCALE GENOMIC DNA]</scope>
    <source>
        <strain evidence="12">DSM 17711 / JCM 13418 / NBRC 101707 / SANAE</strain>
    </source>
</reference>
<keyword evidence="7 10" id="KW-0408">Iron</keyword>
<dbReference type="SFLD" id="SFLDS00032">
    <property type="entry name" value="Radical_SAM_3-amino-3-carboxyp"/>
    <property type="match status" value="1"/>
</dbReference>
<dbReference type="NCBIfam" id="TIGR00322">
    <property type="entry name" value="diphth2_R"/>
    <property type="match status" value="1"/>
</dbReference>
<dbReference type="Gene3D" id="3.40.50.11840">
    <property type="entry name" value="Diphthamide synthesis DPH1/DPH2 domain 1"/>
    <property type="match status" value="1"/>
</dbReference>
<keyword evidence="6 10" id="KW-0479">Metal-binding</keyword>
<keyword evidence="4 10" id="KW-0808">Transferase</keyword>
<proteinExistence type="inferred from homology"/>
<evidence type="ECO:0000256" key="4">
    <source>
        <dbReference type="ARBA" id="ARBA00022679"/>
    </source>
</evidence>
<dbReference type="PANTHER" id="PTHR10762">
    <property type="entry name" value="DIPHTHAMIDE BIOSYNTHESIS PROTEIN"/>
    <property type="match status" value="1"/>
</dbReference>
<comment type="pathway">
    <text evidence="2 10">Protein modification; peptidyl-diphthamide biosynthesis.</text>
</comment>
<dbReference type="InterPro" id="IPR042264">
    <property type="entry name" value="DPH1/DPH2_2"/>
</dbReference>
<dbReference type="GO" id="GO:0090560">
    <property type="term" value="F:2-(3-amino-3-carboxypropyl)histidine synthase activity"/>
    <property type="evidence" value="ECO:0007669"/>
    <property type="project" value="UniProtKB-UniRule"/>
</dbReference>
<dbReference type="GO" id="GO:0017183">
    <property type="term" value="P:protein histidyl modification to diphthamide"/>
    <property type="evidence" value="ECO:0007669"/>
    <property type="project" value="UniProtKB-UniRule"/>
</dbReference>
<dbReference type="GO" id="GO:0051539">
    <property type="term" value="F:4 iron, 4 sulfur cluster binding"/>
    <property type="evidence" value="ECO:0007669"/>
    <property type="project" value="UniProtKB-UniRule"/>
</dbReference>
<evidence type="ECO:0000256" key="5">
    <source>
        <dbReference type="ARBA" id="ARBA00022691"/>
    </source>
</evidence>
<dbReference type="STRING" id="304371.MCP_1404"/>
<evidence type="ECO:0000256" key="6">
    <source>
        <dbReference type="ARBA" id="ARBA00022723"/>
    </source>
</evidence>
<protein>
    <recommendedName>
        <fullName evidence="3 10">2-(3-amino-3-carboxypropyl)histidine synthase</fullName>
        <ecNumber evidence="3 10">2.5.1.108</ecNumber>
    </recommendedName>
</protein>
<dbReference type="Gene3D" id="3.40.50.11850">
    <property type="entry name" value="Diphthamide synthesis DPH1/DPH2 domain 2"/>
    <property type="match status" value="1"/>
</dbReference>
<evidence type="ECO:0000313" key="12">
    <source>
        <dbReference type="Proteomes" id="UP000001882"/>
    </source>
</evidence>
<dbReference type="FunCoup" id="D1YYF4">
    <property type="interactions" value="127"/>
</dbReference>
<evidence type="ECO:0000313" key="11">
    <source>
        <dbReference type="EMBL" id="BAI61476.1"/>
    </source>
</evidence>